<gene>
    <name evidence="1" type="ORF">FisN_23Hh036</name>
</gene>
<organism evidence="1 2">
    <name type="scientific">Fistulifera solaris</name>
    <name type="common">Oleaginous diatom</name>
    <dbReference type="NCBI Taxonomy" id="1519565"/>
    <lineage>
        <taxon>Eukaryota</taxon>
        <taxon>Sar</taxon>
        <taxon>Stramenopiles</taxon>
        <taxon>Ochrophyta</taxon>
        <taxon>Bacillariophyta</taxon>
        <taxon>Bacillariophyceae</taxon>
        <taxon>Bacillariophycidae</taxon>
        <taxon>Naviculales</taxon>
        <taxon>Naviculaceae</taxon>
        <taxon>Fistulifera</taxon>
    </lineage>
</organism>
<comment type="caution">
    <text evidence="1">The sequence shown here is derived from an EMBL/GenBank/DDBJ whole genome shotgun (WGS) entry which is preliminary data.</text>
</comment>
<evidence type="ECO:0000313" key="1">
    <source>
        <dbReference type="EMBL" id="GAX27496.1"/>
    </source>
</evidence>
<dbReference type="AlphaFoldDB" id="A0A1Z5KMJ4"/>
<keyword evidence="2" id="KW-1185">Reference proteome</keyword>
<protein>
    <submittedName>
        <fullName evidence="1">Uncharacterized protein</fullName>
    </submittedName>
</protein>
<dbReference type="InParanoid" id="A0A1Z5KMJ4"/>
<evidence type="ECO:0000313" key="2">
    <source>
        <dbReference type="Proteomes" id="UP000198406"/>
    </source>
</evidence>
<accession>A0A1Z5KMJ4</accession>
<dbReference type="OrthoDB" id="193078at2759"/>
<dbReference type="EMBL" id="BDSP01000257">
    <property type="protein sequence ID" value="GAX27496.1"/>
    <property type="molecule type" value="Genomic_DNA"/>
</dbReference>
<name>A0A1Z5KMJ4_FISSO</name>
<dbReference type="Proteomes" id="UP000198406">
    <property type="component" value="Unassembled WGS sequence"/>
</dbReference>
<sequence>MSSTGGDILAPAIAPLPSLTYGYDDVFAPLLDEQQSSGNSYTLSKLSLSEQHVLHLFEKQQCVVKTIKNTEWTQFLQRFRTPQLSKHNFPTAHDDRAPHDSYLYNSFYSSTSLLPPSGKKMRCYGSPTQYTVGVVFELPSFQDTLLENDSITRTETWAWPAGYSAKTEFNIDSHGHLTHGRQESLVSFQILRQYNREYCLAGSDDPVFIGTKRATGIHTVPYNEVYIRVGGTHSSKESSLEHGIGLPVALFVRLPSYGHLITMLRTKARLIHVFQEEPAMKDIPLLLVTPEHGVQVLTHELQDELWKDASSKLNPFQNQTIAYRTTLRLTEPDSFQQKVEELLELDDNIQRLLTPEELAHIAGGFGATDESLAHILQMMMQTDQQIDQEQSESDQEMRQKSHRLQDFVNEGLSSALRAGDYHTSRQLLLLYSLVSSRRKELDDDQKTADKAKTFQKPHLIRQDEPMHRHVLEKEDSTRVPQEPETWERDMNIVKRATGKEAPASNASTISPSLPPALDTDRLRSATNSDGLLAVLGAAQVLRVIQDGSALRRIHESIDAIEEWIDHGEHNVAFRISSWHDQRTAQGDLKIATAQNSKFMAFVSNKAIANRKAFASQLREAISANDFTGMHMLYAIHGMLQRMHSPCLRLELLQYVLGLDNRYSVLHISRSIELAATCLDISTR</sequence>
<reference evidence="1 2" key="1">
    <citation type="journal article" date="2015" name="Plant Cell">
        <title>Oil accumulation by the oleaginous diatom Fistulifera solaris as revealed by the genome and transcriptome.</title>
        <authorList>
            <person name="Tanaka T."/>
            <person name="Maeda Y."/>
            <person name="Veluchamy A."/>
            <person name="Tanaka M."/>
            <person name="Abida H."/>
            <person name="Marechal E."/>
            <person name="Bowler C."/>
            <person name="Muto M."/>
            <person name="Sunaga Y."/>
            <person name="Tanaka M."/>
            <person name="Yoshino T."/>
            <person name="Taniguchi T."/>
            <person name="Fukuda Y."/>
            <person name="Nemoto M."/>
            <person name="Matsumoto M."/>
            <person name="Wong P.S."/>
            <person name="Aburatani S."/>
            <person name="Fujibuchi W."/>
        </authorList>
    </citation>
    <scope>NUCLEOTIDE SEQUENCE [LARGE SCALE GENOMIC DNA]</scope>
    <source>
        <strain evidence="1 2">JPCC DA0580</strain>
    </source>
</reference>
<proteinExistence type="predicted"/>